<accession>B4IQK3</accession>
<dbReference type="HOGENOM" id="CLU_2186677_0_0_1"/>
<evidence type="ECO:0000256" key="1">
    <source>
        <dbReference type="SAM" id="MobiDB-lite"/>
    </source>
</evidence>
<evidence type="ECO:0000313" key="3">
    <source>
        <dbReference type="EMBL" id="EDW44972.1"/>
    </source>
</evidence>
<gene>
    <name evidence="3" type="primary">Dsec\GM10069</name>
    <name evidence="3" type="ORF">Dsec_GM10069</name>
</gene>
<dbReference type="Proteomes" id="UP000001292">
    <property type="component" value="Unassembled WGS sequence"/>
</dbReference>
<keyword evidence="2" id="KW-1133">Transmembrane helix</keyword>
<evidence type="ECO:0000313" key="4">
    <source>
        <dbReference type="Proteomes" id="UP000001292"/>
    </source>
</evidence>
<dbReference type="AlphaFoldDB" id="B4IQK3"/>
<sequence>MYTAKNVRPRSSLSTDDNHRIKDTNRPHKARSNTILTLAAFCVFLLVLCGFLLGALVYVGKNIAEEHQRQQHANASQWALNSTIRTVYVDRDQLLSTKPIISVLSGWFV</sequence>
<feature type="transmembrane region" description="Helical" evidence="2">
    <location>
        <begin position="35"/>
        <end position="59"/>
    </location>
</feature>
<feature type="compositionally biased region" description="Basic and acidic residues" evidence="1">
    <location>
        <begin position="16"/>
        <end position="26"/>
    </location>
</feature>
<proteinExistence type="predicted"/>
<feature type="region of interest" description="Disordered" evidence="1">
    <location>
        <begin position="1"/>
        <end position="26"/>
    </location>
</feature>
<keyword evidence="2" id="KW-0472">Membrane</keyword>
<keyword evidence="4" id="KW-1185">Reference proteome</keyword>
<protein>
    <submittedName>
        <fullName evidence="3">GM10069</fullName>
    </submittedName>
</protein>
<organism evidence="4">
    <name type="scientific">Drosophila sechellia</name>
    <name type="common">Fruit fly</name>
    <dbReference type="NCBI Taxonomy" id="7238"/>
    <lineage>
        <taxon>Eukaryota</taxon>
        <taxon>Metazoa</taxon>
        <taxon>Ecdysozoa</taxon>
        <taxon>Arthropoda</taxon>
        <taxon>Hexapoda</taxon>
        <taxon>Insecta</taxon>
        <taxon>Pterygota</taxon>
        <taxon>Neoptera</taxon>
        <taxon>Endopterygota</taxon>
        <taxon>Diptera</taxon>
        <taxon>Brachycera</taxon>
        <taxon>Muscomorpha</taxon>
        <taxon>Ephydroidea</taxon>
        <taxon>Drosophilidae</taxon>
        <taxon>Drosophila</taxon>
        <taxon>Sophophora</taxon>
    </lineage>
</organism>
<name>B4IQK3_DROSE</name>
<dbReference type="EMBL" id="CH688672">
    <property type="protein sequence ID" value="EDW44972.1"/>
    <property type="molecule type" value="Genomic_DNA"/>
</dbReference>
<keyword evidence="2" id="KW-0812">Transmembrane</keyword>
<evidence type="ECO:0000256" key="2">
    <source>
        <dbReference type="SAM" id="Phobius"/>
    </source>
</evidence>
<reference evidence="3 4" key="1">
    <citation type="journal article" date="2007" name="Nature">
        <title>Evolution of genes and genomes on the Drosophila phylogeny.</title>
        <authorList>
            <consortium name="Drosophila 12 Genomes Consortium"/>
            <person name="Clark A.G."/>
            <person name="Eisen M.B."/>
            <person name="Smith D.R."/>
            <person name="Bergman C.M."/>
            <person name="Oliver B."/>
            <person name="Markow T.A."/>
            <person name="Kaufman T.C."/>
            <person name="Kellis M."/>
            <person name="Gelbart W."/>
            <person name="Iyer V.N."/>
            <person name="Pollard D.A."/>
            <person name="Sackton T.B."/>
            <person name="Larracuente A.M."/>
            <person name="Singh N.D."/>
            <person name="Abad J.P."/>
            <person name="Abt D.N."/>
            <person name="Adryan B."/>
            <person name="Aguade M."/>
            <person name="Akashi H."/>
            <person name="Anderson W.W."/>
            <person name="Aquadro C.F."/>
            <person name="Ardell D.H."/>
            <person name="Arguello R."/>
            <person name="Artieri C.G."/>
            <person name="Barbash D.A."/>
            <person name="Barker D."/>
            <person name="Barsanti P."/>
            <person name="Batterham P."/>
            <person name="Batzoglou S."/>
            <person name="Begun D."/>
            <person name="Bhutkar A."/>
            <person name="Blanco E."/>
            <person name="Bosak S.A."/>
            <person name="Bradley R.K."/>
            <person name="Brand A.D."/>
            <person name="Brent M.R."/>
            <person name="Brooks A.N."/>
            <person name="Brown R.H."/>
            <person name="Butlin R.K."/>
            <person name="Caggese C."/>
            <person name="Calvi B.R."/>
            <person name="Bernardo de Carvalho A."/>
            <person name="Caspi A."/>
            <person name="Castrezana S."/>
            <person name="Celniker S.E."/>
            <person name="Chang J.L."/>
            <person name="Chapple C."/>
            <person name="Chatterji S."/>
            <person name="Chinwalla A."/>
            <person name="Civetta A."/>
            <person name="Clifton S.W."/>
            <person name="Comeron J.M."/>
            <person name="Costello J.C."/>
            <person name="Coyne J.A."/>
            <person name="Daub J."/>
            <person name="David R.G."/>
            <person name="Delcher A.L."/>
            <person name="Delehaunty K."/>
            <person name="Do C.B."/>
            <person name="Ebling H."/>
            <person name="Edwards K."/>
            <person name="Eickbush T."/>
            <person name="Evans J.D."/>
            <person name="Filipski A."/>
            <person name="Findeiss S."/>
            <person name="Freyhult E."/>
            <person name="Fulton L."/>
            <person name="Fulton R."/>
            <person name="Garcia A.C."/>
            <person name="Gardiner A."/>
            <person name="Garfield D.A."/>
            <person name="Garvin B.E."/>
            <person name="Gibson G."/>
            <person name="Gilbert D."/>
            <person name="Gnerre S."/>
            <person name="Godfrey J."/>
            <person name="Good R."/>
            <person name="Gotea V."/>
            <person name="Gravely B."/>
            <person name="Greenberg A.J."/>
            <person name="Griffiths-Jones S."/>
            <person name="Gross S."/>
            <person name="Guigo R."/>
            <person name="Gustafson E.A."/>
            <person name="Haerty W."/>
            <person name="Hahn M.W."/>
            <person name="Halligan D.L."/>
            <person name="Halpern A.L."/>
            <person name="Halter G.M."/>
            <person name="Han M.V."/>
            <person name="Heger A."/>
            <person name="Hillier L."/>
            <person name="Hinrichs A.S."/>
            <person name="Holmes I."/>
            <person name="Hoskins R.A."/>
            <person name="Hubisz M.J."/>
            <person name="Hultmark D."/>
            <person name="Huntley M.A."/>
            <person name="Jaffe D.B."/>
            <person name="Jagadeeshan S."/>
            <person name="Jeck W.R."/>
            <person name="Johnson J."/>
            <person name="Jones C.D."/>
            <person name="Jordan W.C."/>
            <person name="Karpen G.H."/>
            <person name="Kataoka E."/>
            <person name="Keightley P.D."/>
            <person name="Kheradpour P."/>
            <person name="Kirkness E.F."/>
            <person name="Koerich L.B."/>
            <person name="Kristiansen K."/>
            <person name="Kudrna D."/>
            <person name="Kulathinal R.J."/>
            <person name="Kumar S."/>
            <person name="Kwok R."/>
            <person name="Lander E."/>
            <person name="Langley C.H."/>
            <person name="Lapoint R."/>
            <person name="Lazzaro B.P."/>
            <person name="Lee S.J."/>
            <person name="Levesque L."/>
            <person name="Li R."/>
            <person name="Lin C.F."/>
            <person name="Lin M.F."/>
            <person name="Lindblad-Toh K."/>
            <person name="Llopart A."/>
            <person name="Long M."/>
            <person name="Low L."/>
            <person name="Lozovsky E."/>
            <person name="Lu J."/>
            <person name="Luo M."/>
            <person name="Machado C.A."/>
            <person name="Makalowski W."/>
            <person name="Marzo M."/>
            <person name="Matsuda M."/>
            <person name="Matzkin L."/>
            <person name="McAllister B."/>
            <person name="McBride C.S."/>
            <person name="McKernan B."/>
            <person name="McKernan K."/>
            <person name="Mendez-Lago M."/>
            <person name="Minx P."/>
            <person name="Mollenhauer M.U."/>
            <person name="Montooth K."/>
            <person name="Mount S.M."/>
            <person name="Mu X."/>
            <person name="Myers E."/>
            <person name="Negre B."/>
            <person name="Newfeld S."/>
            <person name="Nielsen R."/>
            <person name="Noor M.A."/>
            <person name="O'Grady P."/>
            <person name="Pachter L."/>
            <person name="Papaceit M."/>
            <person name="Parisi M.J."/>
            <person name="Parisi M."/>
            <person name="Parts L."/>
            <person name="Pedersen J.S."/>
            <person name="Pesole G."/>
            <person name="Phillippy A.M."/>
            <person name="Ponting C.P."/>
            <person name="Pop M."/>
            <person name="Porcelli D."/>
            <person name="Powell J.R."/>
            <person name="Prohaska S."/>
            <person name="Pruitt K."/>
            <person name="Puig M."/>
            <person name="Quesneville H."/>
            <person name="Ram K.R."/>
            <person name="Rand D."/>
            <person name="Rasmussen M.D."/>
            <person name="Reed L.K."/>
            <person name="Reenan R."/>
            <person name="Reily A."/>
            <person name="Remington K.A."/>
            <person name="Rieger T.T."/>
            <person name="Ritchie M.G."/>
            <person name="Robin C."/>
            <person name="Rogers Y.H."/>
            <person name="Rohde C."/>
            <person name="Rozas J."/>
            <person name="Rubenfield M.J."/>
            <person name="Ruiz A."/>
            <person name="Russo S."/>
            <person name="Salzberg S.L."/>
            <person name="Sanchez-Gracia A."/>
            <person name="Saranga D.J."/>
            <person name="Sato H."/>
            <person name="Schaeffer S.W."/>
            <person name="Schatz M.C."/>
            <person name="Schlenke T."/>
            <person name="Schwartz R."/>
            <person name="Segarra C."/>
            <person name="Singh R.S."/>
            <person name="Sirot L."/>
            <person name="Sirota M."/>
            <person name="Sisneros N.B."/>
            <person name="Smith C.D."/>
            <person name="Smith T.F."/>
            <person name="Spieth J."/>
            <person name="Stage D.E."/>
            <person name="Stark A."/>
            <person name="Stephan W."/>
            <person name="Strausberg R.L."/>
            <person name="Strempel S."/>
            <person name="Sturgill D."/>
            <person name="Sutton G."/>
            <person name="Sutton G.G."/>
            <person name="Tao W."/>
            <person name="Teichmann S."/>
            <person name="Tobari Y.N."/>
            <person name="Tomimura Y."/>
            <person name="Tsolas J.M."/>
            <person name="Valente V.L."/>
            <person name="Venter E."/>
            <person name="Venter J.C."/>
            <person name="Vicario S."/>
            <person name="Vieira F.G."/>
            <person name="Vilella A.J."/>
            <person name="Villasante A."/>
            <person name="Walenz B."/>
            <person name="Wang J."/>
            <person name="Wasserman M."/>
            <person name="Watts T."/>
            <person name="Wilson D."/>
            <person name="Wilson R.K."/>
            <person name="Wing R.A."/>
            <person name="Wolfner M.F."/>
            <person name="Wong A."/>
            <person name="Wong G.K."/>
            <person name="Wu C.I."/>
            <person name="Wu G."/>
            <person name="Yamamoto D."/>
            <person name="Yang H.P."/>
            <person name="Yang S.P."/>
            <person name="Yorke J.A."/>
            <person name="Yoshida K."/>
            <person name="Zdobnov E."/>
            <person name="Zhang P."/>
            <person name="Zhang Y."/>
            <person name="Zimin A.V."/>
            <person name="Baldwin J."/>
            <person name="Abdouelleil A."/>
            <person name="Abdulkadir J."/>
            <person name="Abebe A."/>
            <person name="Abera B."/>
            <person name="Abreu J."/>
            <person name="Acer S.C."/>
            <person name="Aftuck L."/>
            <person name="Alexander A."/>
            <person name="An P."/>
            <person name="Anderson E."/>
            <person name="Anderson S."/>
            <person name="Arachi H."/>
            <person name="Azer M."/>
            <person name="Bachantsang P."/>
            <person name="Barry A."/>
            <person name="Bayul T."/>
            <person name="Berlin A."/>
            <person name="Bessette D."/>
            <person name="Bloom T."/>
            <person name="Blye J."/>
            <person name="Boguslavskiy L."/>
            <person name="Bonnet C."/>
            <person name="Boukhgalter B."/>
            <person name="Bourzgui I."/>
            <person name="Brown A."/>
            <person name="Cahill P."/>
            <person name="Channer S."/>
            <person name="Cheshatsang Y."/>
            <person name="Chuda L."/>
            <person name="Citroen M."/>
            <person name="Collymore A."/>
            <person name="Cooke P."/>
            <person name="Costello M."/>
            <person name="D'Aco K."/>
            <person name="Daza R."/>
            <person name="De Haan G."/>
            <person name="DeGray S."/>
            <person name="DeMaso C."/>
            <person name="Dhargay N."/>
            <person name="Dooley K."/>
            <person name="Dooley E."/>
            <person name="Doricent M."/>
            <person name="Dorje P."/>
            <person name="Dorjee K."/>
            <person name="Dupes A."/>
            <person name="Elong R."/>
            <person name="Falk J."/>
            <person name="Farina A."/>
            <person name="Faro S."/>
            <person name="Ferguson D."/>
            <person name="Fisher S."/>
            <person name="Foley C.D."/>
            <person name="Franke A."/>
            <person name="Friedrich D."/>
            <person name="Gadbois L."/>
            <person name="Gearin G."/>
            <person name="Gearin C.R."/>
            <person name="Giannoukos G."/>
            <person name="Goode T."/>
            <person name="Graham J."/>
            <person name="Grandbois E."/>
            <person name="Grewal S."/>
            <person name="Gyaltsen K."/>
            <person name="Hafez N."/>
            <person name="Hagos B."/>
            <person name="Hall J."/>
            <person name="Henson C."/>
            <person name="Hollinger A."/>
            <person name="Honan T."/>
            <person name="Huard M.D."/>
            <person name="Hughes L."/>
            <person name="Hurhula B."/>
            <person name="Husby M.E."/>
            <person name="Kamat A."/>
            <person name="Kanga B."/>
            <person name="Kashin S."/>
            <person name="Khazanovich D."/>
            <person name="Kisner P."/>
            <person name="Lance K."/>
            <person name="Lara M."/>
            <person name="Lee W."/>
            <person name="Lennon N."/>
            <person name="Letendre F."/>
            <person name="LeVine R."/>
            <person name="Lipovsky A."/>
            <person name="Liu X."/>
            <person name="Liu J."/>
            <person name="Liu S."/>
            <person name="Lokyitsang T."/>
            <person name="Lokyitsang Y."/>
            <person name="Lubonja R."/>
            <person name="Lui A."/>
            <person name="MacDonald P."/>
            <person name="Magnisalis V."/>
            <person name="Maru K."/>
            <person name="Matthews C."/>
            <person name="McCusker W."/>
            <person name="McDonough S."/>
            <person name="Mehta T."/>
            <person name="Meldrim J."/>
            <person name="Meneus L."/>
            <person name="Mihai O."/>
            <person name="Mihalev A."/>
            <person name="Mihova T."/>
            <person name="Mittelman R."/>
            <person name="Mlenga V."/>
            <person name="Montmayeur A."/>
            <person name="Mulrain L."/>
            <person name="Navidi A."/>
            <person name="Naylor J."/>
            <person name="Negash T."/>
            <person name="Nguyen T."/>
            <person name="Nguyen N."/>
            <person name="Nicol R."/>
            <person name="Norbu C."/>
            <person name="Norbu N."/>
            <person name="Novod N."/>
            <person name="O'Neill B."/>
            <person name="Osman S."/>
            <person name="Markiewicz E."/>
            <person name="Oyono O.L."/>
            <person name="Patti C."/>
            <person name="Phunkhang P."/>
            <person name="Pierre F."/>
            <person name="Priest M."/>
            <person name="Raghuraman S."/>
            <person name="Rege F."/>
            <person name="Reyes R."/>
            <person name="Rise C."/>
            <person name="Rogov P."/>
            <person name="Ross K."/>
            <person name="Ryan E."/>
            <person name="Settipalli S."/>
            <person name="Shea T."/>
            <person name="Sherpa N."/>
            <person name="Shi L."/>
            <person name="Shih D."/>
            <person name="Sparrow T."/>
            <person name="Spaulding J."/>
            <person name="Stalker J."/>
            <person name="Stange-Thomann N."/>
            <person name="Stavropoulos S."/>
            <person name="Stone C."/>
            <person name="Strader C."/>
            <person name="Tesfaye S."/>
            <person name="Thomson T."/>
            <person name="Thoulutsang Y."/>
            <person name="Thoulutsang D."/>
            <person name="Topham K."/>
            <person name="Topping I."/>
            <person name="Tsamla T."/>
            <person name="Vassiliev H."/>
            <person name="Vo A."/>
            <person name="Wangchuk T."/>
            <person name="Wangdi T."/>
            <person name="Weiand M."/>
            <person name="Wilkinson J."/>
            <person name="Wilson A."/>
            <person name="Yadav S."/>
            <person name="Young G."/>
            <person name="Yu Q."/>
            <person name="Zembek L."/>
            <person name="Zhong D."/>
            <person name="Zimmer A."/>
            <person name="Zwirko Z."/>
            <person name="Jaffe D.B."/>
            <person name="Alvarez P."/>
            <person name="Brockman W."/>
            <person name="Butler J."/>
            <person name="Chin C."/>
            <person name="Gnerre S."/>
            <person name="Grabherr M."/>
            <person name="Kleber M."/>
            <person name="Mauceli E."/>
            <person name="MacCallum I."/>
        </authorList>
    </citation>
    <scope>NUCLEOTIDE SEQUENCE [LARGE SCALE GENOMIC DNA]</scope>
    <source>
        <strain evidence="4">Rob3c / Tucson 14021-0248.25</strain>
    </source>
</reference>